<dbReference type="PANTHER" id="PTHR31744:SF220">
    <property type="entry name" value="LOW QUALITY PROTEIN: NAC DOMAIN-CONTAINING PROTEIN 90-LIKE"/>
    <property type="match status" value="1"/>
</dbReference>
<evidence type="ECO:0000313" key="7">
    <source>
        <dbReference type="EMBL" id="CAH2075771.1"/>
    </source>
</evidence>
<keyword evidence="8" id="KW-1185">Reference proteome</keyword>
<keyword evidence="4" id="KW-0539">Nucleus</keyword>
<feature type="region of interest" description="Disordered" evidence="5">
    <location>
        <begin position="168"/>
        <end position="216"/>
    </location>
</feature>
<dbReference type="Proteomes" id="UP000836841">
    <property type="component" value="Unassembled WGS sequence"/>
</dbReference>
<dbReference type="InterPro" id="IPR003441">
    <property type="entry name" value="NAC-dom"/>
</dbReference>
<evidence type="ECO:0000259" key="6">
    <source>
        <dbReference type="PROSITE" id="PS51005"/>
    </source>
</evidence>
<dbReference type="SUPFAM" id="SSF101941">
    <property type="entry name" value="NAC domain"/>
    <property type="match status" value="1"/>
</dbReference>
<comment type="caution">
    <text evidence="7">The sequence shown here is derived from an EMBL/GenBank/DDBJ whole genome shotgun (WGS) entry which is preliminary data.</text>
</comment>
<gene>
    <name evidence="7" type="ORF">TAV2_LOCUS22467</name>
</gene>
<evidence type="ECO:0000256" key="1">
    <source>
        <dbReference type="ARBA" id="ARBA00023015"/>
    </source>
</evidence>
<feature type="compositionally biased region" description="Polar residues" evidence="5">
    <location>
        <begin position="180"/>
        <end position="215"/>
    </location>
</feature>
<evidence type="ECO:0000256" key="3">
    <source>
        <dbReference type="ARBA" id="ARBA00023163"/>
    </source>
</evidence>
<evidence type="ECO:0000256" key="4">
    <source>
        <dbReference type="ARBA" id="ARBA00023242"/>
    </source>
</evidence>
<feature type="domain" description="NAC" evidence="6">
    <location>
        <begin position="4"/>
        <end position="162"/>
    </location>
</feature>
<keyword evidence="2" id="KW-0238">DNA-binding</keyword>
<dbReference type="AlphaFoldDB" id="A0AAU9SV17"/>
<proteinExistence type="predicted"/>
<accession>A0AAU9SV17</accession>
<dbReference type="Gene3D" id="2.170.150.80">
    <property type="entry name" value="NAC domain"/>
    <property type="match status" value="1"/>
</dbReference>
<evidence type="ECO:0000256" key="5">
    <source>
        <dbReference type="SAM" id="MobiDB-lite"/>
    </source>
</evidence>
<keyword evidence="1" id="KW-0805">Transcription regulation</keyword>
<dbReference type="PROSITE" id="PS51005">
    <property type="entry name" value="NAC"/>
    <property type="match status" value="1"/>
</dbReference>
<dbReference type="GO" id="GO:0003677">
    <property type="term" value="F:DNA binding"/>
    <property type="evidence" value="ECO:0007669"/>
    <property type="project" value="UniProtKB-KW"/>
</dbReference>
<dbReference type="InterPro" id="IPR036093">
    <property type="entry name" value="NAC_dom_sf"/>
</dbReference>
<keyword evidence="3" id="KW-0804">Transcription</keyword>
<name>A0AAU9SV17_THLAR</name>
<dbReference type="GO" id="GO:0006355">
    <property type="term" value="P:regulation of DNA-templated transcription"/>
    <property type="evidence" value="ECO:0007669"/>
    <property type="project" value="InterPro"/>
</dbReference>
<evidence type="ECO:0000313" key="8">
    <source>
        <dbReference type="Proteomes" id="UP000836841"/>
    </source>
</evidence>
<organism evidence="7 8">
    <name type="scientific">Thlaspi arvense</name>
    <name type="common">Field penny-cress</name>
    <dbReference type="NCBI Taxonomy" id="13288"/>
    <lineage>
        <taxon>Eukaryota</taxon>
        <taxon>Viridiplantae</taxon>
        <taxon>Streptophyta</taxon>
        <taxon>Embryophyta</taxon>
        <taxon>Tracheophyta</taxon>
        <taxon>Spermatophyta</taxon>
        <taxon>Magnoliopsida</taxon>
        <taxon>eudicotyledons</taxon>
        <taxon>Gunneridae</taxon>
        <taxon>Pentapetalae</taxon>
        <taxon>rosids</taxon>
        <taxon>malvids</taxon>
        <taxon>Brassicales</taxon>
        <taxon>Brassicaceae</taxon>
        <taxon>Thlaspideae</taxon>
        <taxon>Thlaspi</taxon>
    </lineage>
</organism>
<sequence>MENLPPGYRFYPTEEELISFYLHNKLHGTRQDLDRVIPELYIYEFSPSDLPEFAGEPSRMDSEQWFFFIPRQEREVRGGRPNRLTTSGYWKATGSPGYVYSSQNRIIGMKRTMVFYQGRAPTGRKTEWKMNEYRAIEGEASSSSGAVPKLRQEFSLCRVYKKSKCPRAFDRRPSAAPAEATTSHHQNLPGTGRPTSPESTSSGDQPNPNSVTDSGETWDVVENEPSWDWEHLNLNWL</sequence>
<dbReference type="Pfam" id="PF02365">
    <property type="entry name" value="NAM"/>
    <property type="match status" value="1"/>
</dbReference>
<reference evidence="7 8" key="1">
    <citation type="submission" date="2022-03" db="EMBL/GenBank/DDBJ databases">
        <authorList>
            <person name="Nunn A."/>
            <person name="Chopra R."/>
            <person name="Nunn A."/>
            <person name="Contreras Garrido A."/>
        </authorList>
    </citation>
    <scope>NUCLEOTIDE SEQUENCE [LARGE SCALE GENOMIC DNA]</scope>
</reference>
<dbReference type="PANTHER" id="PTHR31744">
    <property type="entry name" value="PROTEIN CUP-SHAPED COTYLEDON 2-RELATED"/>
    <property type="match status" value="1"/>
</dbReference>
<dbReference type="EMBL" id="CAJVSB020000885">
    <property type="protein sequence ID" value="CAH2075771.1"/>
    <property type="molecule type" value="Genomic_DNA"/>
</dbReference>
<evidence type="ECO:0000256" key="2">
    <source>
        <dbReference type="ARBA" id="ARBA00023125"/>
    </source>
</evidence>
<protein>
    <recommendedName>
        <fullName evidence="6">NAC domain-containing protein</fullName>
    </recommendedName>
</protein>